<accession>A0A6J4LLG3</accession>
<sequence length="419" mass="45039">MTAPLTARDRLALQWVGMVERWNSLPRASRLLIVLLLALLFYALPLLRPPILTTQQTDFGGIMFSSAALALVAVGLNIVIGYAGLLDLGYIGFYLVGAYTTGVLTSEHWHWPFFLVLPVAIAVTMLSGVLLGAPTLRVRGDYLAIVTLGFGEIIRLIVTNVEWLGAARGIKDIPHPPTIGPDPKPPFGEGGLFTIPHLSWNGLIPSLDENRGTRFLVFGAADAIPYYWLILTVLILVLVADKLVKNSRVGRAWEATREDEDAAELMGVPTFRFKLLAFAMGAAVGGLSGALFASSQGGYINPLSFPLLLSILFVAAVIVGGAGNRWGAVLGGVLVAYLPERFREFADFRLLVFGLALMILPVYRPQGLLPPARTIRARVAEREIELLEGGEDTGPTDDGLDGPEGPDGFGRTNSTGKVG</sequence>
<feature type="transmembrane region" description="Helical" evidence="7">
    <location>
        <begin position="59"/>
        <end position="82"/>
    </location>
</feature>
<dbReference type="GO" id="GO:0015658">
    <property type="term" value="F:branched-chain amino acid transmembrane transporter activity"/>
    <property type="evidence" value="ECO:0007669"/>
    <property type="project" value="InterPro"/>
</dbReference>
<feature type="compositionally biased region" description="Acidic residues" evidence="6">
    <location>
        <begin position="386"/>
        <end position="401"/>
    </location>
</feature>
<evidence type="ECO:0000256" key="5">
    <source>
        <dbReference type="ARBA" id="ARBA00023136"/>
    </source>
</evidence>
<feature type="transmembrane region" description="Helical" evidence="7">
    <location>
        <begin position="142"/>
        <end position="161"/>
    </location>
</feature>
<organism evidence="8">
    <name type="scientific">uncultured Nocardioidaceae bacterium</name>
    <dbReference type="NCBI Taxonomy" id="253824"/>
    <lineage>
        <taxon>Bacteria</taxon>
        <taxon>Bacillati</taxon>
        <taxon>Actinomycetota</taxon>
        <taxon>Actinomycetes</taxon>
        <taxon>Propionibacteriales</taxon>
        <taxon>Nocardioidaceae</taxon>
        <taxon>environmental samples</taxon>
    </lineage>
</organism>
<protein>
    <submittedName>
        <fullName evidence="8">Branched-chain amino acid transport system permease protein LivM</fullName>
    </submittedName>
</protein>
<gene>
    <name evidence="8" type="ORF">AVDCRST_MAG34-822</name>
</gene>
<evidence type="ECO:0000256" key="2">
    <source>
        <dbReference type="ARBA" id="ARBA00022475"/>
    </source>
</evidence>
<keyword evidence="3 7" id="KW-0812">Transmembrane</keyword>
<dbReference type="PANTHER" id="PTHR30482">
    <property type="entry name" value="HIGH-AFFINITY BRANCHED-CHAIN AMINO ACID TRANSPORT SYSTEM PERMEASE"/>
    <property type="match status" value="1"/>
</dbReference>
<dbReference type="GO" id="GO:0005886">
    <property type="term" value="C:plasma membrane"/>
    <property type="evidence" value="ECO:0007669"/>
    <property type="project" value="UniProtKB-SubCell"/>
</dbReference>
<evidence type="ECO:0000256" key="7">
    <source>
        <dbReference type="SAM" id="Phobius"/>
    </source>
</evidence>
<keyword evidence="5 7" id="KW-0472">Membrane</keyword>
<evidence type="ECO:0000313" key="8">
    <source>
        <dbReference type="EMBL" id="CAA9335955.1"/>
    </source>
</evidence>
<dbReference type="CDD" id="cd06581">
    <property type="entry name" value="TM_PBP1_LivM_like"/>
    <property type="match status" value="1"/>
</dbReference>
<reference evidence="8" key="1">
    <citation type="submission" date="2020-02" db="EMBL/GenBank/DDBJ databases">
        <authorList>
            <person name="Meier V. D."/>
        </authorList>
    </citation>
    <scope>NUCLEOTIDE SEQUENCE</scope>
    <source>
        <strain evidence="8">AVDCRST_MAG34</strain>
    </source>
</reference>
<dbReference type="PANTHER" id="PTHR30482:SF10">
    <property type="entry name" value="HIGH-AFFINITY BRANCHED-CHAIN AMINO ACID TRANSPORT PROTEIN BRAE"/>
    <property type="match status" value="1"/>
</dbReference>
<evidence type="ECO:0000256" key="4">
    <source>
        <dbReference type="ARBA" id="ARBA00022989"/>
    </source>
</evidence>
<proteinExistence type="predicted"/>
<evidence type="ECO:0000256" key="6">
    <source>
        <dbReference type="SAM" id="MobiDB-lite"/>
    </source>
</evidence>
<feature type="transmembrane region" description="Helical" evidence="7">
    <location>
        <begin position="346"/>
        <end position="363"/>
    </location>
</feature>
<evidence type="ECO:0000256" key="3">
    <source>
        <dbReference type="ARBA" id="ARBA00022692"/>
    </source>
</evidence>
<feature type="transmembrane region" description="Helical" evidence="7">
    <location>
        <begin position="113"/>
        <end position="136"/>
    </location>
</feature>
<feature type="transmembrane region" description="Helical" evidence="7">
    <location>
        <begin position="215"/>
        <end position="240"/>
    </location>
</feature>
<feature type="transmembrane region" description="Helical" evidence="7">
    <location>
        <begin position="275"/>
        <end position="293"/>
    </location>
</feature>
<feature type="region of interest" description="Disordered" evidence="6">
    <location>
        <begin position="386"/>
        <end position="419"/>
    </location>
</feature>
<comment type="subcellular location">
    <subcellularLocation>
        <location evidence="1">Cell membrane</location>
        <topology evidence="1">Multi-pass membrane protein</topology>
    </subcellularLocation>
</comment>
<keyword evidence="4 7" id="KW-1133">Transmembrane helix</keyword>
<feature type="transmembrane region" description="Helical" evidence="7">
    <location>
        <begin position="28"/>
        <end position="47"/>
    </location>
</feature>
<dbReference type="Pfam" id="PF02653">
    <property type="entry name" value="BPD_transp_2"/>
    <property type="match status" value="1"/>
</dbReference>
<dbReference type="InterPro" id="IPR001851">
    <property type="entry name" value="ABC_transp_permease"/>
</dbReference>
<feature type="transmembrane region" description="Helical" evidence="7">
    <location>
        <begin position="88"/>
        <end position="106"/>
    </location>
</feature>
<dbReference type="EMBL" id="CADCUI010000014">
    <property type="protein sequence ID" value="CAA9335955.1"/>
    <property type="molecule type" value="Genomic_DNA"/>
</dbReference>
<dbReference type="InterPro" id="IPR043428">
    <property type="entry name" value="LivM-like"/>
</dbReference>
<name>A0A6J4LLG3_9ACTN</name>
<keyword evidence="2" id="KW-1003">Cell membrane</keyword>
<evidence type="ECO:0000256" key="1">
    <source>
        <dbReference type="ARBA" id="ARBA00004651"/>
    </source>
</evidence>
<feature type="transmembrane region" description="Helical" evidence="7">
    <location>
        <begin position="305"/>
        <end position="326"/>
    </location>
</feature>
<dbReference type="AlphaFoldDB" id="A0A6J4LLG3"/>